<evidence type="ECO:0000313" key="11">
    <source>
        <dbReference type="Proteomes" id="UP000007460"/>
    </source>
</evidence>
<dbReference type="NCBIfam" id="TIGR00005">
    <property type="entry name" value="rluA_subfam"/>
    <property type="match status" value="1"/>
</dbReference>
<evidence type="ECO:0000313" key="10">
    <source>
        <dbReference type="EMBL" id="ADE40558.1"/>
    </source>
</evidence>
<dbReference type="EMBL" id="CP001751">
    <property type="protein sequence ID" value="ADE40558.1"/>
    <property type="molecule type" value="Genomic_DNA"/>
</dbReference>
<keyword evidence="11" id="KW-1185">Reference proteome</keyword>
<evidence type="ECO:0000256" key="3">
    <source>
        <dbReference type="ARBA" id="ARBA00023235"/>
    </source>
</evidence>
<dbReference type="Gene3D" id="3.30.2350.10">
    <property type="entry name" value="Pseudouridine synthase"/>
    <property type="match status" value="1"/>
</dbReference>
<evidence type="ECO:0000256" key="2">
    <source>
        <dbReference type="ARBA" id="ARBA00022884"/>
    </source>
</evidence>
<evidence type="ECO:0000256" key="5">
    <source>
        <dbReference type="ARBA" id="ARBA00056072"/>
    </source>
</evidence>
<dbReference type="RefSeq" id="WP_013047185.1">
    <property type="nucleotide sequence ID" value="NC_014010.1"/>
</dbReference>
<dbReference type="PROSITE" id="PS01129">
    <property type="entry name" value="PSI_RLU"/>
    <property type="match status" value="1"/>
</dbReference>
<dbReference type="PANTHER" id="PTHR21600:SF44">
    <property type="entry name" value="RIBOSOMAL LARGE SUBUNIT PSEUDOURIDINE SYNTHASE D"/>
    <property type="match status" value="1"/>
</dbReference>
<feature type="active site" evidence="6">
    <location>
        <position position="152"/>
    </location>
</feature>
<evidence type="ECO:0000256" key="8">
    <source>
        <dbReference type="RuleBase" id="RU362028"/>
    </source>
</evidence>
<dbReference type="GO" id="GO:0003723">
    <property type="term" value="F:RNA binding"/>
    <property type="evidence" value="ECO:0007669"/>
    <property type="project" value="UniProtKB-KW"/>
</dbReference>
<dbReference type="InterPro" id="IPR006225">
    <property type="entry name" value="PsdUridine_synth_RluC/D"/>
</dbReference>
<proteinExistence type="inferred from homology"/>
<reference evidence="10 11" key="1">
    <citation type="journal article" date="2010" name="J. Bacteriol.">
        <title>Complete genome sequence of "Candidatus Puniceispirillum marinum" IMCC1322, a representative of the SAR116 clade in the Alphaproteobacteria.</title>
        <authorList>
            <person name="Oh H.M."/>
            <person name="Kwon K.K."/>
            <person name="Kang I."/>
            <person name="Kang S.G."/>
            <person name="Lee J.H."/>
            <person name="Kim S.J."/>
            <person name="Cho J.C."/>
        </authorList>
    </citation>
    <scope>NUCLEOTIDE SEQUENCE [LARGE SCALE GENOMIC DNA]</scope>
    <source>
        <strain evidence="10 11">IMCC1322</strain>
    </source>
</reference>
<keyword evidence="3 8" id="KW-0413">Isomerase</keyword>
<protein>
    <recommendedName>
        <fullName evidence="8">Pseudouridine synthase</fullName>
        <ecNumber evidence="8">5.4.99.-</ecNumber>
    </recommendedName>
</protein>
<evidence type="ECO:0000259" key="9">
    <source>
        <dbReference type="Pfam" id="PF00849"/>
    </source>
</evidence>
<dbReference type="eggNOG" id="COG0564">
    <property type="taxonomic scope" value="Bacteria"/>
</dbReference>
<dbReference type="InterPro" id="IPR006145">
    <property type="entry name" value="PsdUridine_synth_RsuA/RluA"/>
</dbReference>
<gene>
    <name evidence="10" type="ordered locus">SAR116_2315</name>
</gene>
<dbReference type="CDD" id="cd02869">
    <property type="entry name" value="PseudoU_synth_RluA_like"/>
    <property type="match status" value="1"/>
</dbReference>
<keyword evidence="2 7" id="KW-0694">RNA-binding</keyword>
<dbReference type="AlphaFoldDB" id="D5BPQ6"/>
<evidence type="ECO:0000256" key="1">
    <source>
        <dbReference type="ARBA" id="ARBA00010876"/>
    </source>
</evidence>
<dbReference type="STRING" id="488538.SAR116_2315"/>
<dbReference type="HOGENOM" id="CLU_016902_4_1_5"/>
<dbReference type="InterPro" id="IPR020103">
    <property type="entry name" value="PsdUridine_synth_cat_dom_sf"/>
</dbReference>
<dbReference type="GO" id="GO:0000455">
    <property type="term" value="P:enzyme-directed rRNA pseudouridine synthesis"/>
    <property type="evidence" value="ECO:0007669"/>
    <property type="project" value="TreeGrafter"/>
</dbReference>
<evidence type="ECO:0000256" key="4">
    <source>
        <dbReference type="ARBA" id="ARBA00036882"/>
    </source>
</evidence>
<dbReference type="InterPro" id="IPR006224">
    <property type="entry name" value="PsdUridine_synth_RluA-like_CS"/>
</dbReference>
<evidence type="ECO:0000256" key="7">
    <source>
        <dbReference type="PROSITE-ProRule" id="PRU00182"/>
    </source>
</evidence>
<dbReference type="PROSITE" id="PS50889">
    <property type="entry name" value="S4"/>
    <property type="match status" value="1"/>
</dbReference>
<dbReference type="Gene3D" id="3.10.290.10">
    <property type="entry name" value="RNA-binding S4 domain"/>
    <property type="match status" value="1"/>
</dbReference>
<dbReference type="CDD" id="cd00165">
    <property type="entry name" value="S4"/>
    <property type="match status" value="1"/>
</dbReference>
<comment type="catalytic activity">
    <reaction evidence="4">
        <text>uridine(1911/1915/1917) in 23S rRNA = pseudouridine(1911/1915/1917) in 23S rRNA</text>
        <dbReference type="Rhea" id="RHEA:42524"/>
        <dbReference type="Rhea" id="RHEA-COMP:10097"/>
        <dbReference type="Rhea" id="RHEA-COMP:10098"/>
        <dbReference type="ChEBI" id="CHEBI:65314"/>
        <dbReference type="ChEBI" id="CHEBI:65315"/>
        <dbReference type="EC" id="5.4.99.23"/>
    </reaction>
</comment>
<name>D5BPQ6_PUNMI</name>
<feature type="domain" description="Pseudouridine synthase RsuA/RluA-like" evidence="9">
    <location>
        <begin position="101"/>
        <end position="257"/>
    </location>
</feature>
<evidence type="ECO:0000256" key="6">
    <source>
        <dbReference type="PIRSR" id="PIRSR606225-1"/>
    </source>
</evidence>
<dbReference type="EC" id="5.4.99.-" evidence="8"/>
<dbReference type="SUPFAM" id="SSF55120">
    <property type="entry name" value="Pseudouridine synthase"/>
    <property type="match status" value="1"/>
</dbReference>
<comment type="catalytic activity">
    <reaction evidence="8">
        <text>a uridine in RNA = a pseudouridine in RNA</text>
        <dbReference type="Rhea" id="RHEA:48348"/>
        <dbReference type="Rhea" id="RHEA-COMP:12068"/>
        <dbReference type="Rhea" id="RHEA-COMP:12069"/>
        <dbReference type="ChEBI" id="CHEBI:65314"/>
        <dbReference type="ChEBI" id="CHEBI:65315"/>
    </reaction>
</comment>
<dbReference type="KEGG" id="apb:SAR116_2315"/>
<dbReference type="FunFam" id="3.30.2350.10:FF:000006">
    <property type="entry name" value="Pseudouridine synthase"/>
    <property type="match status" value="1"/>
</dbReference>
<dbReference type="OrthoDB" id="9807829at2"/>
<dbReference type="Proteomes" id="UP000007460">
    <property type="component" value="Chromosome"/>
</dbReference>
<dbReference type="GO" id="GO:0160140">
    <property type="term" value="F:23S rRNA pseudouridine(1911/1915/1917) synthase activity"/>
    <property type="evidence" value="ECO:0007669"/>
    <property type="project" value="UniProtKB-EC"/>
</dbReference>
<comment type="similarity">
    <text evidence="1 8">Belongs to the pseudouridine synthase RluA family.</text>
</comment>
<dbReference type="InterPro" id="IPR036986">
    <property type="entry name" value="S4_RNA-bd_sf"/>
</dbReference>
<accession>D5BPQ6</accession>
<dbReference type="InterPro" id="IPR050188">
    <property type="entry name" value="RluA_PseudoU_synthase"/>
</dbReference>
<dbReference type="PANTHER" id="PTHR21600">
    <property type="entry name" value="MITOCHONDRIAL RNA PSEUDOURIDINE SYNTHASE"/>
    <property type="match status" value="1"/>
</dbReference>
<organism evidence="10 11">
    <name type="scientific">Puniceispirillum marinum (strain IMCC1322)</name>
    <dbReference type="NCBI Taxonomy" id="488538"/>
    <lineage>
        <taxon>Bacteria</taxon>
        <taxon>Pseudomonadati</taxon>
        <taxon>Pseudomonadota</taxon>
        <taxon>Alphaproteobacteria</taxon>
        <taxon>Candidatus Puniceispirillales</taxon>
        <taxon>Candidatus Puniceispirillaceae</taxon>
        <taxon>Candidatus Puniceispirillum</taxon>
    </lineage>
</organism>
<comment type="function">
    <text evidence="5">Responsible for synthesis of pseudouridine from uracil at positions 1911, 1915 and 1917 in 23S ribosomal RNA.</text>
</comment>
<sequence length="341" mass="37002">MTHSHPTQSVTLSITAPAEAVAQRIDKFLAEHLDDDGQSLSRSRIKALILDKRLLEDGRTLADPSSTVKPLCHYALELPPPVDATPKAENIPLDVLYEDAHIIVLNKPAGMVVHPAPGSLTGTLVNALIAHCGDSLTGIGGVMRPGIVHRLDKDTSGVMMAAKTDAAHHTLTSMFAAHDLDRRYHALVWGTGVDRDGMVDAPLGRSTHDRKKQAVNPRGRHAITHWRVMRTLPPFGSLVECTLETGRTHQIRVHMAHIGYPVIGDPLYGRAPRAGQMPDTRARTGLAQMRAFNRQALHAAHLGFEHPITGEALAFTAPMPPDMASLQSLMEDTVAMRAKGM</sequence>
<dbReference type="Pfam" id="PF00849">
    <property type="entry name" value="PseudoU_synth_2"/>
    <property type="match status" value="1"/>
</dbReference>